<reference evidence="2 3" key="1">
    <citation type="submission" date="2019-02" db="EMBL/GenBank/DDBJ databases">
        <title>Arundinibacter roseus gen. nov., sp. nov., a new member of the family Cytophagaceae.</title>
        <authorList>
            <person name="Szuroczki S."/>
            <person name="Khayer B."/>
            <person name="Sproer C."/>
            <person name="Toumi M."/>
            <person name="Szabo A."/>
            <person name="Felfoldi T."/>
            <person name="Schumann P."/>
            <person name="Toth E."/>
        </authorList>
    </citation>
    <scope>NUCLEOTIDE SEQUENCE [LARGE SCALE GENOMIC DNA]</scope>
    <source>
        <strain evidence="2 3">DMA-k-7a</strain>
    </source>
</reference>
<dbReference type="Proteomes" id="UP000295706">
    <property type="component" value="Unassembled WGS sequence"/>
</dbReference>
<proteinExistence type="predicted"/>
<organism evidence="2 3">
    <name type="scientific">Arundinibacter roseus</name>
    <dbReference type="NCBI Taxonomy" id="2070510"/>
    <lineage>
        <taxon>Bacteria</taxon>
        <taxon>Pseudomonadati</taxon>
        <taxon>Bacteroidota</taxon>
        <taxon>Cytophagia</taxon>
        <taxon>Cytophagales</taxon>
        <taxon>Spirosomataceae</taxon>
        <taxon>Arundinibacter</taxon>
    </lineage>
</organism>
<dbReference type="Pfam" id="PF14054">
    <property type="entry name" value="DUF4249"/>
    <property type="match status" value="1"/>
</dbReference>
<dbReference type="AlphaFoldDB" id="A0A4R4KIP5"/>
<keyword evidence="1" id="KW-0732">Signal</keyword>
<accession>A0A4R4KIP5</accession>
<evidence type="ECO:0000313" key="2">
    <source>
        <dbReference type="EMBL" id="TDB68094.1"/>
    </source>
</evidence>
<protein>
    <submittedName>
        <fullName evidence="2">DUF4249 domain-containing protein</fullName>
    </submittedName>
</protein>
<keyword evidence="3" id="KW-1185">Reference proteome</keyword>
<dbReference type="OrthoDB" id="1115009at2"/>
<feature type="chain" id="PRO_5020234164" evidence="1">
    <location>
        <begin position="18"/>
        <end position="332"/>
    </location>
</feature>
<dbReference type="InterPro" id="IPR025345">
    <property type="entry name" value="DUF4249"/>
</dbReference>
<evidence type="ECO:0000256" key="1">
    <source>
        <dbReference type="SAM" id="SignalP"/>
    </source>
</evidence>
<name>A0A4R4KIP5_9BACT</name>
<comment type="caution">
    <text evidence="2">The sequence shown here is derived from an EMBL/GenBank/DDBJ whole genome shotgun (WGS) entry which is preliminary data.</text>
</comment>
<dbReference type="RefSeq" id="WP_132114728.1">
    <property type="nucleotide sequence ID" value="NZ_SMJU01000002.1"/>
</dbReference>
<dbReference type="EMBL" id="SMJU01000002">
    <property type="protein sequence ID" value="TDB68094.1"/>
    <property type="molecule type" value="Genomic_DNA"/>
</dbReference>
<sequence length="332" mass="36670">MTRYSLLLMLLVLGNMACDTLVNTIPESELPKTTSQLTLFSFISPQDTLIRVKVSQTRPLFGEVLTGSNLMIINGDTIYTGDALPKASVQISDGKTSAALTYVPQEELFAISTKQFPILAGKTYTLTVAEGNRRAEASCTIPENAVTIQKYTLDTLVVSNFGLRDSTLSLSFTWQDPGQQTNYYRVKAYELVEFSIVGFDDKNQSITESRQVGKFYFSWTGIANRTVLQSDGQLDGTVFLSPQGRKKLEVAQTFGFLNGSPITPKKPPVSFGISLLLLNTDAPYYLFHKSVQDARQDNPFSEPSLVYSNVTNGLGVFAGFNQSTLWIPSREK</sequence>
<evidence type="ECO:0000313" key="3">
    <source>
        <dbReference type="Proteomes" id="UP000295706"/>
    </source>
</evidence>
<feature type="signal peptide" evidence="1">
    <location>
        <begin position="1"/>
        <end position="17"/>
    </location>
</feature>
<gene>
    <name evidence="2" type="ORF">EZE20_04005</name>
</gene>